<dbReference type="Proteomes" id="UP000255326">
    <property type="component" value="Unassembled WGS sequence"/>
</dbReference>
<gene>
    <name evidence="2" type="ORF">DFR59_10525</name>
</gene>
<reference evidence="2 3" key="1">
    <citation type="submission" date="2018-07" db="EMBL/GenBank/DDBJ databases">
        <title>Genomic Encyclopedia of Type Strains, Phase IV (KMG-IV): sequencing the most valuable type-strain genomes for metagenomic binning, comparative biology and taxonomic classification.</title>
        <authorList>
            <person name="Goeker M."/>
        </authorList>
    </citation>
    <scope>NUCLEOTIDE SEQUENCE [LARGE SCALE GENOMIC DNA]</scope>
    <source>
        <strain evidence="2 3">DSM 25281</strain>
    </source>
</reference>
<keyword evidence="3" id="KW-1185">Reference proteome</keyword>
<sequence>MKKMICAAVFLGLILAGCQKSNEEVAGTSEKNVKTEETSSQKENSQSQDKAEASDDVEGVWLAKGQEDGIPSTWYFHDGQLVVNYNNDFFYEVAENKDAKGYTVMTIKNQNGKKHALLLKGEGKELEGVTAENQAYEKYLADGTVPDGQRIEFSLQENSWGSVDQAINFWEKTYKNTDNEISKNMIWENYRKDLWGLVKDRTSGDTITLHFTNIGGAGGSYAQLVKHGETTEITAFDGNASYPDNPFERYTVRNSDYHVVKTEVLWKK</sequence>
<dbReference type="EMBL" id="QQAY01000005">
    <property type="protein sequence ID" value="RDI42186.1"/>
    <property type="molecule type" value="Genomic_DNA"/>
</dbReference>
<accession>A0A370GG43</accession>
<feature type="region of interest" description="Disordered" evidence="1">
    <location>
        <begin position="25"/>
        <end position="55"/>
    </location>
</feature>
<evidence type="ECO:0000256" key="1">
    <source>
        <dbReference type="SAM" id="MobiDB-lite"/>
    </source>
</evidence>
<dbReference type="PROSITE" id="PS51257">
    <property type="entry name" value="PROKAR_LIPOPROTEIN"/>
    <property type="match status" value="1"/>
</dbReference>
<evidence type="ECO:0008006" key="4">
    <source>
        <dbReference type="Google" id="ProtNLM"/>
    </source>
</evidence>
<evidence type="ECO:0000313" key="2">
    <source>
        <dbReference type="EMBL" id="RDI42186.1"/>
    </source>
</evidence>
<evidence type="ECO:0000313" key="3">
    <source>
        <dbReference type="Proteomes" id="UP000255326"/>
    </source>
</evidence>
<dbReference type="OrthoDB" id="2170047at2"/>
<dbReference type="RefSeq" id="WP_114745585.1">
    <property type="nucleotide sequence ID" value="NZ_QQAY01000005.1"/>
</dbReference>
<proteinExistence type="predicted"/>
<organism evidence="2 3">
    <name type="scientific">Falsibacillus pallidus</name>
    <dbReference type="NCBI Taxonomy" id="493781"/>
    <lineage>
        <taxon>Bacteria</taxon>
        <taxon>Bacillati</taxon>
        <taxon>Bacillota</taxon>
        <taxon>Bacilli</taxon>
        <taxon>Bacillales</taxon>
        <taxon>Bacillaceae</taxon>
        <taxon>Falsibacillus</taxon>
    </lineage>
</organism>
<feature type="compositionally biased region" description="Basic and acidic residues" evidence="1">
    <location>
        <begin position="31"/>
        <end position="40"/>
    </location>
</feature>
<name>A0A370GG43_9BACI</name>
<dbReference type="AlphaFoldDB" id="A0A370GG43"/>
<protein>
    <recommendedName>
        <fullName evidence="4">Lipoprotein</fullName>
    </recommendedName>
</protein>
<comment type="caution">
    <text evidence="2">The sequence shown here is derived from an EMBL/GenBank/DDBJ whole genome shotgun (WGS) entry which is preliminary data.</text>
</comment>